<feature type="transmembrane region" description="Helical" evidence="1">
    <location>
        <begin position="159"/>
        <end position="178"/>
    </location>
</feature>
<sequence length="182" mass="20912">MNLPMISLVVFTLMIGSTFLSFFRRKNLKMFLGFVLAYFAFLAFILLEFAYDFRVYDFVVLLVVMTIFMHFFIGKNLGYYVKSRVFDRYLHLFGTCSLCLFAFLVLGNLYQPVFHSQVLIFIFVLSLGALLGVLFELMEFAVDTVFKTKEQDGLADTNFDLLFNTFGSVIAAIIVVSSKTLF</sequence>
<dbReference type="Pfam" id="PF09997">
    <property type="entry name" value="DUF2238"/>
    <property type="match status" value="1"/>
</dbReference>
<dbReference type="HOGENOM" id="CLU_122748_0_0_9"/>
<evidence type="ECO:0000256" key="1">
    <source>
        <dbReference type="SAM" id="Phobius"/>
    </source>
</evidence>
<reference evidence="3" key="2">
    <citation type="submission" date="2011-02" db="EMBL/GenBank/DDBJ databases">
        <title>The complete genome of Syntrophobotulus glycolicus DSM 8271.</title>
        <authorList>
            <person name="Lucas S."/>
            <person name="Copeland A."/>
            <person name="Lapidus A."/>
            <person name="Bruce D."/>
            <person name="Goodwin L."/>
            <person name="Pitluck S."/>
            <person name="Kyrpides N."/>
            <person name="Mavromatis K."/>
            <person name="Pagani I."/>
            <person name="Ivanova N."/>
            <person name="Mikhailova N."/>
            <person name="Chertkov O."/>
            <person name="Held B."/>
            <person name="Detter J.C."/>
            <person name="Tapia R."/>
            <person name="Han C."/>
            <person name="Land M."/>
            <person name="Hauser L."/>
            <person name="Markowitz V."/>
            <person name="Cheng J.-F."/>
            <person name="Hugenholtz P."/>
            <person name="Woyke T."/>
            <person name="Wu D."/>
            <person name="Spring S."/>
            <person name="Schroeder M."/>
            <person name="Brambilla E."/>
            <person name="Klenk H.-P."/>
            <person name="Eisen J.A."/>
        </authorList>
    </citation>
    <scope>NUCLEOTIDE SEQUENCE [LARGE SCALE GENOMIC DNA]</scope>
    <source>
        <strain evidence="3">DSM 8271 / FlGlyR</strain>
    </source>
</reference>
<accession>F0SVZ0</accession>
<feature type="transmembrane region" description="Helical" evidence="1">
    <location>
        <begin position="6"/>
        <end position="23"/>
    </location>
</feature>
<evidence type="ECO:0008006" key="4">
    <source>
        <dbReference type="Google" id="ProtNLM"/>
    </source>
</evidence>
<keyword evidence="1" id="KW-0812">Transmembrane</keyword>
<proteinExistence type="predicted"/>
<evidence type="ECO:0000313" key="3">
    <source>
        <dbReference type="Proteomes" id="UP000007488"/>
    </source>
</evidence>
<keyword evidence="3" id="KW-1185">Reference proteome</keyword>
<evidence type="ECO:0000313" key="2">
    <source>
        <dbReference type="EMBL" id="ADY56774.1"/>
    </source>
</evidence>
<dbReference type="AlphaFoldDB" id="F0SVZ0"/>
<reference evidence="2 3" key="1">
    <citation type="journal article" date="2011" name="Stand. Genomic Sci.">
        <title>Complete genome sequence of Syntrophobotulus glycolicus type strain (FlGlyR).</title>
        <authorList>
            <person name="Han C."/>
            <person name="Mwirichia R."/>
            <person name="Chertkov O."/>
            <person name="Held B."/>
            <person name="Lapidus A."/>
            <person name="Nolan M."/>
            <person name="Lucas S."/>
            <person name="Hammon N."/>
            <person name="Deshpande S."/>
            <person name="Cheng J.F."/>
            <person name="Tapia R."/>
            <person name="Goodwin L."/>
            <person name="Pitluck S."/>
            <person name="Huntemann M."/>
            <person name="Liolios K."/>
            <person name="Ivanova N."/>
            <person name="Pagani I."/>
            <person name="Mavromatis K."/>
            <person name="Ovchinikova G."/>
            <person name="Pati A."/>
            <person name="Chen A."/>
            <person name="Palaniappan K."/>
            <person name="Land M."/>
            <person name="Hauser L."/>
            <person name="Brambilla E.M."/>
            <person name="Rohde M."/>
            <person name="Spring S."/>
            <person name="Sikorski J."/>
            <person name="Goker M."/>
            <person name="Woyke T."/>
            <person name="Bristow J."/>
            <person name="Eisen J.A."/>
            <person name="Markowitz V."/>
            <person name="Hugenholtz P."/>
            <person name="Kyrpides N.C."/>
            <person name="Klenk H.P."/>
            <person name="Detter J.C."/>
        </authorList>
    </citation>
    <scope>NUCLEOTIDE SEQUENCE [LARGE SCALE GENOMIC DNA]</scope>
    <source>
        <strain evidence="3">DSM 8271 / FlGlyR</strain>
    </source>
</reference>
<gene>
    <name evidence="2" type="ordered locus">Sgly_2489</name>
</gene>
<organism evidence="2 3">
    <name type="scientific">Syntrophobotulus glycolicus (strain DSM 8271 / FlGlyR)</name>
    <dbReference type="NCBI Taxonomy" id="645991"/>
    <lineage>
        <taxon>Bacteria</taxon>
        <taxon>Bacillati</taxon>
        <taxon>Bacillota</taxon>
        <taxon>Clostridia</taxon>
        <taxon>Eubacteriales</taxon>
        <taxon>Desulfitobacteriaceae</taxon>
        <taxon>Syntrophobotulus</taxon>
    </lineage>
</organism>
<dbReference type="Proteomes" id="UP000007488">
    <property type="component" value="Chromosome"/>
</dbReference>
<keyword evidence="1" id="KW-1133">Transmembrane helix</keyword>
<dbReference type="eggNOG" id="ENOG5032YXS">
    <property type="taxonomic scope" value="Bacteria"/>
</dbReference>
<feature type="transmembrane region" description="Helical" evidence="1">
    <location>
        <begin position="118"/>
        <end position="138"/>
    </location>
</feature>
<name>F0SVZ0_SYNGF</name>
<dbReference type="KEGG" id="sgy:Sgly_2489"/>
<feature type="transmembrane region" description="Helical" evidence="1">
    <location>
        <begin position="85"/>
        <end position="106"/>
    </location>
</feature>
<dbReference type="STRING" id="645991.Sgly_2489"/>
<dbReference type="OrthoDB" id="2942551at2"/>
<dbReference type="EMBL" id="CP002547">
    <property type="protein sequence ID" value="ADY56774.1"/>
    <property type="molecule type" value="Genomic_DNA"/>
</dbReference>
<dbReference type="InterPro" id="IPR014509">
    <property type="entry name" value="YjdF-like"/>
</dbReference>
<feature type="transmembrane region" description="Helical" evidence="1">
    <location>
        <begin position="53"/>
        <end position="73"/>
    </location>
</feature>
<dbReference type="RefSeq" id="WP_013625639.1">
    <property type="nucleotide sequence ID" value="NC_015172.1"/>
</dbReference>
<keyword evidence="1" id="KW-0472">Membrane</keyword>
<protein>
    <recommendedName>
        <fullName evidence="4">DUF92 domain-containing protein</fullName>
    </recommendedName>
</protein>
<feature type="transmembrane region" description="Helical" evidence="1">
    <location>
        <begin position="30"/>
        <end position="47"/>
    </location>
</feature>